<dbReference type="PROSITE" id="PS50850">
    <property type="entry name" value="MFS"/>
    <property type="match status" value="1"/>
</dbReference>
<feature type="transmembrane region" description="Helical" evidence="6">
    <location>
        <begin position="385"/>
        <end position="403"/>
    </location>
</feature>
<feature type="transmembrane region" description="Helical" evidence="6">
    <location>
        <begin position="358"/>
        <end position="378"/>
    </location>
</feature>
<dbReference type="InterPro" id="IPR020846">
    <property type="entry name" value="MFS_dom"/>
</dbReference>
<evidence type="ECO:0000313" key="9">
    <source>
        <dbReference type="Proteomes" id="UP000800038"/>
    </source>
</evidence>
<feature type="transmembrane region" description="Helical" evidence="6">
    <location>
        <begin position="415"/>
        <end position="434"/>
    </location>
</feature>
<dbReference type="AlphaFoldDB" id="A0A6A5SVY9"/>
<gene>
    <name evidence="8" type="ORF">EJ02DRAFT_399386</name>
</gene>
<feature type="transmembrane region" description="Helical" evidence="6">
    <location>
        <begin position="214"/>
        <end position="234"/>
    </location>
</feature>
<evidence type="ECO:0000256" key="1">
    <source>
        <dbReference type="ARBA" id="ARBA00004141"/>
    </source>
</evidence>
<dbReference type="PANTHER" id="PTHR23501:SF201">
    <property type="entry name" value="MFS AFLATOXIN EFFLUX PUMP"/>
    <property type="match status" value="1"/>
</dbReference>
<feature type="transmembrane region" description="Helical" evidence="6">
    <location>
        <begin position="122"/>
        <end position="141"/>
    </location>
</feature>
<evidence type="ECO:0000256" key="4">
    <source>
        <dbReference type="ARBA" id="ARBA00023136"/>
    </source>
</evidence>
<dbReference type="SUPFAM" id="SSF103473">
    <property type="entry name" value="MFS general substrate transporter"/>
    <property type="match status" value="1"/>
</dbReference>
<dbReference type="FunFam" id="1.20.1720.10:FF:000012">
    <property type="entry name" value="MFS toxin efflux pump (AflT)"/>
    <property type="match status" value="1"/>
</dbReference>
<dbReference type="InterPro" id="IPR036259">
    <property type="entry name" value="MFS_trans_sf"/>
</dbReference>
<feature type="transmembrane region" description="Helical" evidence="6">
    <location>
        <begin position="54"/>
        <end position="80"/>
    </location>
</feature>
<feature type="transmembrane region" description="Helical" evidence="6">
    <location>
        <begin position="522"/>
        <end position="540"/>
    </location>
</feature>
<feature type="transmembrane region" description="Helical" evidence="6">
    <location>
        <begin position="324"/>
        <end position="346"/>
    </location>
</feature>
<keyword evidence="9" id="KW-1185">Reference proteome</keyword>
<feature type="transmembrane region" description="Helical" evidence="6">
    <location>
        <begin position="446"/>
        <end position="467"/>
    </location>
</feature>
<dbReference type="GO" id="GO:0022857">
    <property type="term" value="F:transmembrane transporter activity"/>
    <property type="evidence" value="ECO:0007669"/>
    <property type="project" value="InterPro"/>
</dbReference>
<feature type="region of interest" description="Disordered" evidence="5">
    <location>
        <begin position="1"/>
        <end position="44"/>
    </location>
</feature>
<feature type="transmembrane region" description="Helical" evidence="6">
    <location>
        <begin position="284"/>
        <end position="303"/>
    </location>
</feature>
<feature type="compositionally biased region" description="Polar residues" evidence="5">
    <location>
        <begin position="1"/>
        <end position="24"/>
    </location>
</feature>
<dbReference type="InterPro" id="IPR011701">
    <property type="entry name" value="MFS"/>
</dbReference>
<feature type="transmembrane region" description="Helical" evidence="6">
    <location>
        <begin position="254"/>
        <end position="272"/>
    </location>
</feature>
<dbReference type="GO" id="GO:0005886">
    <property type="term" value="C:plasma membrane"/>
    <property type="evidence" value="ECO:0007669"/>
    <property type="project" value="TreeGrafter"/>
</dbReference>
<dbReference type="OrthoDB" id="10021397at2759"/>
<proteinExistence type="predicted"/>
<dbReference type="Proteomes" id="UP000800038">
    <property type="component" value="Unassembled WGS sequence"/>
</dbReference>
<sequence length="568" mass="61340">MASTMISTSNPKGPQSPRNSIFSRQTEKETSSPPPPPNEHEDAEKNYKPKSLKFWLIIISVYLSFFLIALDRMIIATAIPAITNTFGSIEDIGWYGSSYMLTCAILNPLFGKIYQLYDTKWTFLASIVVFEGGSALCGAAPTSVALIIGRAIAGIGAAGITTGAIMIIISLVPLHKRPIYTSFFGMAFGVSSILGPFLGGTFTDSSNLTWRWCFYINLPIGAFTFGAVLLFLNLPSAAKEKLSFFAQLKRLDPVGLLFFIPSMVCFILSLQWGGTTYPWSEPKVVALVVVFVVTFIAFVTVEFKMPDTAMAPPRVVMNRSVGGSMLFVFFMSGAMMNAISYISIWFQAAQGQPAMQAGIRTIPMVLSLVFFGIISAVFTQKIGYYVPAMLLSPIFASIASGLLSTLTPHSGASKWIGYQVFYGIGLGIGAQSANLAAQTVLPRSDIALGTSMMFFVQQLGGSVFLAVGQNIFLKKLVKQLLGIAGLDMTIIINTGATELRNTVPANEIDTVISAYSHALTRVFVLSAALSACMLFGSFMVEWRSIKKLDGQVAKGVAADTEKGVEIEK</sequence>
<feature type="transmembrane region" description="Helical" evidence="6">
    <location>
        <begin position="147"/>
        <end position="172"/>
    </location>
</feature>
<comment type="subcellular location">
    <subcellularLocation>
        <location evidence="1">Membrane</location>
        <topology evidence="1">Multi-pass membrane protein</topology>
    </subcellularLocation>
</comment>
<evidence type="ECO:0000256" key="5">
    <source>
        <dbReference type="SAM" id="MobiDB-lite"/>
    </source>
</evidence>
<evidence type="ECO:0000256" key="3">
    <source>
        <dbReference type="ARBA" id="ARBA00022989"/>
    </source>
</evidence>
<keyword evidence="3 6" id="KW-1133">Transmembrane helix</keyword>
<evidence type="ECO:0000259" key="7">
    <source>
        <dbReference type="PROSITE" id="PS50850"/>
    </source>
</evidence>
<keyword evidence="2 6" id="KW-0812">Transmembrane</keyword>
<dbReference type="Pfam" id="PF07690">
    <property type="entry name" value="MFS_1"/>
    <property type="match status" value="1"/>
</dbReference>
<evidence type="ECO:0000256" key="2">
    <source>
        <dbReference type="ARBA" id="ARBA00022692"/>
    </source>
</evidence>
<accession>A0A6A5SVY9</accession>
<protein>
    <submittedName>
        <fullName evidence="8">Putative aflatoxin efflux pump</fullName>
    </submittedName>
</protein>
<feature type="transmembrane region" description="Helical" evidence="6">
    <location>
        <begin position="179"/>
        <end position="202"/>
    </location>
</feature>
<feature type="transmembrane region" description="Helical" evidence="6">
    <location>
        <begin position="92"/>
        <end position="110"/>
    </location>
</feature>
<dbReference type="PANTHER" id="PTHR23501">
    <property type="entry name" value="MAJOR FACILITATOR SUPERFAMILY"/>
    <property type="match status" value="1"/>
</dbReference>
<reference evidence="8" key="1">
    <citation type="journal article" date="2020" name="Stud. Mycol.">
        <title>101 Dothideomycetes genomes: a test case for predicting lifestyles and emergence of pathogens.</title>
        <authorList>
            <person name="Haridas S."/>
            <person name="Albert R."/>
            <person name="Binder M."/>
            <person name="Bloem J."/>
            <person name="Labutti K."/>
            <person name="Salamov A."/>
            <person name="Andreopoulos B."/>
            <person name="Baker S."/>
            <person name="Barry K."/>
            <person name="Bills G."/>
            <person name="Bluhm B."/>
            <person name="Cannon C."/>
            <person name="Castanera R."/>
            <person name="Culley D."/>
            <person name="Daum C."/>
            <person name="Ezra D."/>
            <person name="Gonzalez J."/>
            <person name="Henrissat B."/>
            <person name="Kuo A."/>
            <person name="Liang C."/>
            <person name="Lipzen A."/>
            <person name="Lutzoni F."/>
            <person name="Magnuson J."/>
            <person name="Mondo S."/>
            <person name="Nolan M."/>
            <person name="Ohm R."/>
            <person name="Pangilinan J."/>
            <person name="Park H.-J."/>
            <person name="Ramirez L."/>
            <person name="Alfaro M."/>
            <person name="Sun H."/>
            <person name="Tritt A."/>
            <person name="Yoshinaga Y."/>
            <person name="Zwiers L.-H."/>
            <person name="Turgeon B."/>
            <person name="Goodwin S."/>
            <person name="Spatafora J."/>
            <person name="Crous P."/>
            <person name="Grigoriev I."/>
        </authorList>
    </citation>
    <scope>NUCLEOTIDE SEQUENCE</scope>
    <source>
        <strain evidence="8">CBS 161.51</strain>
    </source>
</reference>
<dbReference type="Gene3D" id="1.20.1250.20">
    <property type="entry name" value="MFS general substrate transporter like domains"/>
    <property type="match status" value="1"/>
</dbReference>
<feature type="domain" description="Major facilitator superfamily (MFS) profile" evidence="7">
    <location>
        <begin position="57"/>
        <end position="545"/>
    </location>
</feature>
<organism evidence="8 9">
    <name type="scientific">Clathrospora elynae</name>
    <dbReference type="NCBI Taxonomy" id="706981"/>
    <lineage>
        <taxon>Eukaryota</taxon>
        <taxon>Fungi</taxon>
        <taxon>Dikarya</taxon>
        <taxon>Ascomycota</taxon>
        <taxon>Pezizomycotina</taxon>
        <taxon>Dothideomycetes</taxon>
        <taxon>Pleosporomycetidae</taxon>
        <taxon>Pleosporales</taxon>
        <taxon>Diademaceae</taxon>
        <taxon>Clathrospora</taxon>
    </lineage>
</organism>
<dbReference type="CDD" id="cd17502">
    <property type="entry name" value="MFS_Azr1_MDR_like"/>
    <property type="match status" value="1"/>
</dbReference>
<evidence type="ECO:0000256" key="6">
    <source>
        <dbReference type="SAM" id="Phobius"/>
    </source>
</evidence>
<name>A0A6A5SVY9_9PLEO</name>
<keyword evidence="4 6" id="KW-0472">Membrane</keyword>
<dbReference type="FunFam" id="1.20.1250.20:FF:000196">
    <property type="entry name" value="MFS toxin efflux pump (AflT)"/>
    <property type="match status" value="1"/>
</dbReference>
<dbReference type="EMBL" id="ML976020">
    <property type="protein sequence ID" value="KAF1943978.1"/>
    <property type="molecule type" value="Genomic_DNA"/>
</dbReference>
<evidence type="ECO:0000313" key="8">
    <source>
        <dbReference type="EMBL" id="KAF1943978.1"/>
    </source>
</evidence>